<reference evidence="11" key="2">
    <citation type="submission" date="2024-10" db="UniProtKB">
        <authorList>
            <consortium name="EnsemblProtists"/>
        </authorList>
    </citation>
    <scope>IDENTIFICATION</scope>
</reference>
<evidence type="ECO:0000259" key="10">
    <source>
        <dbReference type="PROSITE" id="PS51873"/>
    </source>
</evidence>
<dbReference type="InterPro" id="IPR013083">
    <property type="entry name" value="Znf_RING/FYVE/PHD"/>
</dbReference>
<evidence type="ECO:0000256" key="2">
    <source>
        <dbReference type="ARBA" id="ARBA00012251"/>
    </source>
</evidence>
<dbReference type="GO" id="GO:0061630">
    <property type="term" value="F:ubiquitin protein ligase activity"/>
    <property type="evidence" value="ECO:0007669"/>
    <property type="project" value="UniProtKB-EC"/>
</dbReference>
<reference evidence="12" key="1">
    <citation type="journal article" date="2013" name="Nature">
        <title>Pan genome of the phytoplankton Emiliania underpins its global distribution.</title>
        <authorList>
            <person name="Read B.A."/>
            <person name="Kegel J."/>
            <person name="Klute M.J."/>
            <person name="Kuo A."/>
            <person name="Lefebvre S.C."/>
            <person name="Maumus F."/>
            <person name="Mayer C."/>
            <person name="Miller J."/>
            <person name="Monier A."/>
            <person name="Salamov A."/>
            <person name="Young J."/>
            <person name="Aguilar M."/>
            <person name="Claverie J.M."/>
            <person name="Frickenhaus S."/>
            <person name="Gonzalez K."/>
            <person name="Herman E.K."/>
            <person name="Lin Y.C."/>
            <person name="Napier J."/>
            <person name="Ogata H."/>
            <person name="Sarno A.F."/>
            <person name="Shmutz J."/>
            <person name="Schroeder D."/>
            <person name="de Vargas C."/>
            <person name="Verret F."/>
            <person name="von Dassow P."/>
            <person name="Valentin K."/>
            <person name="Van de Peer Y."/>
            <person name="Wheeler G."/>
            <person name="Dacks J.B."/>
            <person name="Delwiche C.F."/>
            <person name="Dyhrman S.T."/>
            <person name="Glockner G."/>
            <person name="John U."/>
            <person name="Richards T."/>
            <person name="Worden A.Z."/>
            <person name="Zhang X."/>
            <person name="Grigoriev I.V."/>
            <person name="Allen A.E."/>
            <person name="Bidle K."/>
            <person name="Borodovsky M."/>
            <person name="Bowler C."/>
            <person name="Brownlee C."/>
            <person name="Cock J.M."/>
            <person name="Elias M."/>
            <person name="Gladyshev V.N."/>
            <person name="Groth M."/>
            <person name="Guda C."/>
            <person name="Hadaegh A."/>
            <person name="Iglesias-Rodriguez M.D."/>
            <person name="Jenkins J."/>
            <person name="Jones B.M."/>
            <person name="Lawson T."/>
            <person name="Leese F."/>
            <person name="Lindquist E."/>
            <person name="Lobanov A."/>
            <person name="Lomsadze A."/>
            <person name="Malik S.B."/>
            <person name="Marsh M.E."/>
            <person name="Mackinder L."/>
            <person name="Mock T."/>
            <person name="Mueller-Roeber B."/>
            <person name="Pagarete A."/>
            <person name="Parker M."/>
            <person name="Probert I."/>
            <person name="Quesneville H."/>
            <person name="Raines C."/>
            <person name="Rensing S.A."/>
            <person name="Riano-Pachon D.M."/>
            <person name="Richier S."/>
            <person name="Rokitta S."/>
            <person name="Shiraiwa Y."/>
            <person name="Soanes D.M."/>
            <person name="van der Giezen M."/>
            <person name="Wahlund T.M."/>
            <person name="Williams B."/>
            <person name="Wilson W."/>
            <person name="Wolfe G."/>
            <person name="Wurch L.L."/>
        </authorList>
    </citation>
    <scope>NUCLEOTIDE SEQUENCE</scope>
</reference>
<feature type="compositionally biased region" description="Acidic residues" evidence="9">
    <location>
        <begin position="15"/>
        <end position="39"/>
    </location>
</feature>
<keyword evidence="5" id="KW-0677">Repeat</keyword>
<evidence type="ECO:0000256" key="8">
    <source>
        <dbReference type="ARBA" id="ARBA00022833"/>
    </source>
</evidence>
<dbReference type="FunFam" id="3.30.40.10:FF:000019">
    <property type="entry name" value="RBR-type E3 ubiquitin transferase"/>
    <property type="match status" value="1"/>
</dbReference>
<dbReference type="RefSeq" id="XP_005783473.1">
    <property type="nucleotide sequence ID" value="XM_005783416.1"/>
</dbReference>
<dbReference type="EnsemblProtists" id="EOD31044">
    <property type="protein sequence ID" value="EOD31044"/>
    <property type="gene ID" value="EMIHUDRAFT_415290"/>
</dbReference>
<keyword evidence="6" id="KW-0863">Zinc-finger</keyword>
<protein>
    <recommendedName>
        <fullName evidence="2">RBR-type E3 ubiquitin transferase</fullName>
        <ecNumber evidence="2">2.3.2.31</ecNumber>
    </recommendedName>
</protein>
<organism evidence="11 12">
    <name type="scientific">Emiliania huxleyi (strain CCMP1516)</name>
    <dbReference type="NCBI Taxonomy" id="280463"/>
    <lineage>
        <taxon>Eukaryota</taxon>
        <taxon>Haptista</taxon>
        <taxon>Haptophyta</taxon>
        <taxon>Prymnesiophyceae</taxon>
        <taxon>Isochrysidales</taxon>
        <taxon>Noelaerhabdaceae</taxon>
        <taxon>Emiliania</taxon>
    </lineage>
</organism>
<dbReference type="Pfam" id="PF01485">
    <property type="entry name" value="IBR"/>
    <property type="match status" value="1"/>
</dbReference>
<proteinExistence type="predicted"/>
<dbReference type="Pfam" id="PF21235">
    <property type="entry name" value="UBA_ARI1"/>
    <property type="match status" value="1"/>
</dbReference>
<evidence type="ECO:0000256" key="5">
    <source>
        <dbReference type="ARBA" id="ARBA00022737"/>
    </source>
</evidence>
<dbReference type="eggNOG" id="KOG1815">
    <property type="taxonomic scope" value="Eukaryota"/>
</dbReference>
<dbReference type="OMA" id="KCGQCLW"/>
<sequence>MCRSSQSWSQRSDDGYSDDDDDDAAFDVEETEDAGACSEEDDAIVMSGVDLANEQEQQIDKIAGLFDLSRVAASSLLRRYAWKEERLIEEVLSDRERALDKAGVKRQRSDAGPSTDSFECGVCFADYCATDGSALRCGHRFCNSCWKMHLTAQLGDGNAQAIRCMHDECTALVEPALAQALLDGASYAKFARFAQRQFVDDSPLLKWCPAPGCDFVIKVRDLSRTECACACGMTFCFQCSREAHAPLLCETLTRWEDKVKDDSATGQWMSANAKRCPKCHMHIE</sequence>
<evidence type="ECO:0000256" key="3">
    <source>
        <dbReference type="ARBA" id="ARBA00022679"/>
    </source>
</evidence>
<dbReference type="HOGENOM" id="CLU_898233_0_0_1"/>
<keyword evidence="8" id="KW-0862">Zinc</keyword>
<evidence type="ECO:0000313" key="11">
    <source>
        <dbReference type="EnsemblProtists" id="EOD31044"/>
    </source>
</evidence>
<dbReference type="InterPro" id="IPR044066">
    <property type="entry name" value="TRIAD_supradom"/>
</dbReference>
<dbReference type="SMART" id="SM00647">
    <property type="entry name" value="IBR"/>
    <property type="match status" value="1"/>
</dbReference>
<dbReference type="GO" id="GO:0016567">
    <property type="term" value="P:protein ubiquitination"/>
    <property type="evidence" value="ECO:0007669"/>
    <property type="project" value="InterPro"/>
</dbReference>
<keyword evidence="3" id="KW-0808">Transferase</keyword>
<dbReference type="PROSITE" id="PS51873">
    <property type="entry name" value="TRIAD"/>
    <property type="match status" value="1"/>
</dbReference>
<dbReference type="KEGG" id="ehx:EMIHUDRAFT_415290"/>
<dbReference type="Proteomes" id="UP000013827">
    <property type="component" value="Unassembled WGS sequence"/>
</dbReference>
<keyword evidence="4" id="KW-0479">Metal-binding</keyword>
<dbReference type="GO" id="GO:0008270">
    <property type="term" value="F:zinc ion binding"/>
    <property type="evidence" value="ECO:0007669"/>
    <property type="project" value="UniProtKB-KW"/>
</dbReference>
<name>A0A0D3K5K9_EMIH1</name>
<keyword evidence="12" id="KW-1185">Reference proteome</keyword>
<feature type="domain" description="RING-type" evidence="10">
    <location>
        <begin position="116"/>
        <end position="284"/>
    </location>
</feature>
<dbReference type="InterPro" id="IPR031127">
    <property type="entry name" value="E3_UB_ligase_RBR"/>
</dbReference>
<accession>A0A0D3K5K9</accession>
<dbReference type="CDD" id="cd16773">
    <property type="entry name" value="RING-HC_RBR_TRIAD1"/>
    <property type="match status" value="1"/>
</dbReference>
<dbReference type="PaxDb" id="2903-EOD31044"/>
<dbReference type="InterPro" id="IPR002867">
    <property type="entry name" value="IBR_dom"/>
</dbReference>
<dbReference type="GeneID" id="17276317"/>
<dbReference type="SUPFAM" id="SSF57850">
    <property type="entry name" value="RING/U-box"/>
    <property type="match status" value="2"/>
</dbReference>
<dbReference type="Gene3D" id="3.30.40.10">
    <property type="entry name" value="Zinc/RING finger domain, C3HC4 (zinc finger)"/>
    <property type="match status" value="1"/>
</dbReference>
<dbReference type="EC" id="2.3.2.31" evidence="2"/>
<dbReference type="AlphaFoldDB" id="A0A0D3K5K9"/>
<keyword evidence="7" id="KW-0833">Ubl conjugation pathway</keyword>
<feature type="compositionally biased region" description="Low complexity" evidence="9">
    <location>
        <begin position="1"/>
        <end position="10"/>
    </location>
</feature>
<evidence type="ECO:0000256" key="6">
    <source>
        <dbReference type="ARBA" id="ARBA00022771"/>
    </source>
</evidence>
<feature type="region of interest" description="Disordered" evidence="9">
    <location>
        <begin position="1"/>
        <end position="39"/>
    </location>
</feature>
<comment type="catalytic activity">
    <reaction evidence="1">
        <text>[E2 ubiquitin-conjugating enzyme]-S-ubiquitinyl-L-cysteine + [acceptor protein]-L-lysine = [E2 ubiquitin-conjugating enzyme]-L-cysteine + [acceptor protein]-N(6)-ubiquitinyl-L-lysine.</text>
        <dbReference type="EC" id="2.3.2.31"/>
    </reaction>
</comment>
<evidence type="ECO:0000256" key="4">
    <source>
        <dbReference type="ARBA" id="ARBA00022723"/>
    </source>
</evidence>
<evidence type="ECO:0000256" key="7">
    <source>
        <dbReference type="ARBA" id="ARBA00022786"/>
    </source>
</evidence>
<evidence type="ECO:0000313" key="12">
    <source>
        <dbReference type="Proteomes" id="UP000013827"/>
    </source>
</evidence>
<dbReference type="STRING" id="2903.R1FCS7"/>
<dbReference type="InterPro" id="IPR048962">
    <property type="entry name" value="ARIH1-like_UBL"/>
</dbReference>
<dbReference type="Gene3D" id="1.20.120.1750">
    <property type="match status" value="1"/>
</dbReference>
<evidence type="ECO:0000256" key="1">
    <source>
        <dbReference type="ARBA" id="ARBA00001798"/>
    </source>
</evidence>
<dbReference type="PANTHER" id="PTHR11685">
    <property type="entry name" value="RBR FAMILY RING FINGER AND IBR DOMAIN-CONTAINING"/>
    <property type="match status" value="1"/>
</dbReference>
<evidence type="ECO:0000256" key="9">
    <source>
        <dbReference type="SAM" id="MobiDB-lite"/>
    </source>
</evidence>